<feature type="compositionally biased region" description="Basic and acidic residues" evidence="1">
    <location>
        <begin position="144"/>
        <end position="153"/>
    </location>
</feature>
<dbReference type="SMART" id="SM00315">
    <property type="entry name" value="RGS"/>
    <property type="match status" value="1"/>
</dbReference>
<feature type="transmembrane region" description="Helical" evidence="2">
    <location>
        <begin position="294"/>
        <end position="316"/>
    </location>
</feature>
<evidence type="ECO:0000259" key="3">
    <source>
        <dbReference type="PROSITE" id="PS50132"/>
    </source>
</evidence>
<feature type="region of interest" description="Disordered" evidence="1">
    <location>
        <begin position="106"/>
        <end position="161"/>
    </location>
</feature>
<dbReference type="EMBL" id="KV428076">
    <property type="protein sequence ID" value="KZT37798.1"/>
    <property type="molecule type" value="Genomic_DNA"/>
</dbReference>
<feature type="transmembrane region" description="Helical" evidence="2">
    <location>
        <begin position="323"/>
        <end position="343"/>
    </location>
</feature>
<evidence type="ECO:0000313" key="4">
    <source>
        <dbReference type="EMBL" id="KZT37798.1"/>
    </source>
</evidence>
<accession>A0A166CTK0</accession>
<keyword evidence="2" id="KW-0472">Membrane</keyword>
<dbReference type="PROSITE" id="PS50132">
    <property type="entry name" value="RGS"/>
    <property type="match status" value="1"/>
</dbReference>
<dbReference type="InterPro" id="IPR044926">
    <property type="entry name" value="RGS_subdomain_2"/>
</dbReference>
<feature type="compositionally biased region" description="Polar residues" evidence="1">
    <location>
        <begin position="128"/>
        <end position="141"/>
    </location>
</feature>
<evidence type="ECO:0000313" key="5">
    <source>
        <dbReference type="Proteomes" id="UP000076798"/>
    </source>
</evidence>
<feature type="transmembrane region" description="Helical" evidence="2">
    <location>
        <begin position="376"/>
        <end position="397"/>
    </location>
</feature>
<protein>
    <recommendedName>
        <fullName evidence="3">RGS domain-containing protein</fullName>
    </recommendedName>
</protein>
<dbReference type="Proteomes" id="UP000076798">
    <property type="component" value="Unassembled WGS sequence"/>
</dbReference>
<dbReference type="SUPFAM" id="SSF48097">
    <property type="entry name" value="Regulator of G-protein signaling, RGS"/>
    <property type="match status" value="1"/>
</dbReference>
<dbReference type="Gene3D" id="1.10.167.10">
    <property type="entry name" value="Regulator of G-protein Signalling 4, domain 2"/>
    <property type="match status" value="1"/>
</dbReference>
<name>A0A166CTK0_9AGAM</name>
<sequence length="402" mass="45849">MTDEKDQDAWAQSRGHRLPNLMEVLTRRTTSPVDLYMFYLFVQRERNEDVLDFYLDVQHHENLCRAYFKDLRKSGRSLKDDWPQFWEYARRRGSIYGTVIDASMKRSPGSFGDDDEKWGKPRDDHLGGSTSPYGPRPSTSMAGHGEKEGERSRSGTPFSLSGRSALGISLGHKRASRAPTIIPRSKAITRLDLVASAERIFFRYLSPPPPGQDSHEIYLPPTLRIHSFPLSSTALPKPDSPDYEAEMNALAQIPDMFHAQQEYCFRAMEQDVFPRFLRAKAYGNLTSVSASVRLVVGLLILWAGLSAAFSLIFLDVHPKSKRFFLFIPFTLATLFLVSHQYALDPILIFFNQSETTPFRTTPLRDPYVKKMLRVRAIWVMVLILAIDAALTLMFWAVPGHRL</sequence>
<evidence type="ECO:0000256" key="2">
    <source>
        <dbReference type="SAM" id="Phobius"/>
    </source>
</evidence>
<reference evidence="4 5" key="1">
    <citation type="journal article" date="2016" name="Mol. Biol. Evol.">
        <title>Comparative Genomics of Early-Diverging Mushroom-Forming Fungi Provides Insights into the Origins of Lignocellulose Decay Capabilities.</title>
        <authorList>
            <person name="Nagy L.G."/>
            <person name="Riley R."/>
            <person name="Tritt A."/>
            <person name="Adam C."/>
            <person name="Daum C."/>
            <person name="Floudas D."/>
            <person name="Sun H."/>
            <person name="Yadav J.S."/>
            <person name="Pangilinan J."/>
            <person name="Larsson K.H."/>
            <person name="Matsuura K."/>
            <person name="Barry K."/>
            <person name="Labutti K."/>
            <person name="Kuo R."/>
            <person name="Ohm R.A."/>
            <person name="Bhattacharya S.S."/>
            <person name="Shirouzu T."/>
            <person name="Yoshinaga Y."/>
            <person name="Martin F.M."/>
            <person name="Grigoriev I.V."/>
            <person name="Hibbett D.S."/>
        </authorList>
    </citation>
    <scope>NUCLEOTIDE SEQUENCE [LARGE SCALE GENOMIC DNA]</scope>
    <source>
        <strain evidence="4 5">HHB10207 ss-3</strain>
    </source>
</reference>
<keyword evidence="5" id="KW-1185">Reference proteome</keyword>
<dbReference type="GO" id="GO:0005886">
    <property type="term" value="C:plasma membrane"/>
    <property type="evidence" value="ECO:0007669"/>
    <property type="project" value="TreeGrafter"/>
</dbReference>
<dbReference type="AlphaFoldDB" id="A0A166CTK0"/>
<keyword evidence="2" id="KW-0812">Transmembrane</keyword>
<dbReference type="PANTHER" id="PTHR13155">
    <property type="entry name" value="A-KINASE ANCHOR PROTEINS"/>
    <property type="match status" value="1"/>
</dbReference>
<dbReference type="InterPro" id="IPR016137">
    <property type="entry name" value="RGS"/>
</dbReference>
<feature type="compositionally biased region" description="Basic and acidic residues" evidence="1">
    <location>
        <begin position="117"/>
        <end position="126"/>
    </location>
</feature>
<gene>
    <name evidence="4" type="ORF">SISSUDRAFT_1033876</name>
</gene>
<dbReference type="InterPro" id="IPR036305">
    <property type="entry name" value="RGS_sf"/>
</dbReference>
<dbReference type="OrthoDB" id="5584247at2759"/>
<dbReference type="PANTHER" id="PTHR13155:SF1">
    <property type="entry name" value="A-KINASE ANCHOR PROTEIN 10, MITOCHONDRIAL"/>
    <property type="match status" value="1"/>
</dbReference>
<proteinExistence type="predicted"/>
<dbReference type="STRING" id="1314776.A0A166CTK0"/>
<evidence type="ECO:0000256" key="1">
    <source>
        <dbReference type="SAM" id="MobiDB-lite"/>
    </source>
</evidence>
<dbReference type="InterPro" id="IPR052246">
    <property type="entry name" value="Cell_Polariz_PKAAnc"/>
</dbReference>
<keyword evidence="2" id="KW-1133">Transmembrane helix</keyword>
<organism evidence="4 5">
    <name type="scientific">Sistotremastrum suecicum HHB10207 ss-3</name>
    <dbReference type="NCBI Taxonomy" id="1314776"/>
    <lineage>
        <taxon>Eukaryota</taxon>
        <taxon>Fungi</taxon>
        <taxon>Dikarya</taxon>
        <taxon>Basidiomycota</taxon>
        <taxon>Agaricomycotina</taxon>
        <taxon>Agaricomycetes</taxon>
        <taxon>Sistotremastrales</taxon>
        <taxon>Sistotremastraceae</taxon>
        <taxon>Sistotremastrum</taxon>
    </lineage>
</organism>
<dbReference type="GO" id="GO:0008104">
    <property type="term" value="P:intracellular protein localization"/>
    <property type="evidence" value="ECO:0007669"/>
    <property type="project" value="TreeGrafter"/>
</dbReference>
<feature type="domain" description="RGS" evidence="3">
    <location>
        <begin position="254"/>
        <end position="286"/>
    </location>
</feature>